<gene>
    <name evidence="3" type="ORF">LX97_00992</name>
</gene>
<organism evidence="3 4">
    <name type="scientific">Nonlabens dokdonensis</name>
    <dbReference type="NCBI Taxonomy" id="328515"/>
    <lineage>
        <taxon>Bacteria</taxon>
        <taxon>Pseudomonadati</taxon>
        <taxon>Bacteroidota</taxon>
        <taxon>Flavobacteriia</taxon>
        <taxon>Flavobacteriales</taxon>
        <taxon>Flavobacteriaceae</taxon>
        <taxon>Nonlabens</taxon>
    </lineage>
</organism>
<evidence type="ECO:0000313" key="3">
    <source>
        <dbReference type="EMBL" id="PZX43987.1"/>
    </source>
</evidence>
<dbReference type="Pfam" id="PF18962">
    <property type="entry name" value="Por_Secre_tail"/>
    <property type="match status" value="1"/>
</dbReference>
<dbReference type="SUPFAM" id="SSF49265">
    <property type="entry name" value="Fibronectin type III"/>
    <property type="match status" value="1"/>
</dbReference>
<protein>
    <submittedName>
        <fullName evidence="3">Secreted protein (Por secretion system target)</fullName>
    </submittedName>
</protein>
<feature type="domain" description="Fibronectin type-III" evidence="2">
    <location>
        <begin position="220"/>
        <end position="312"/>
    </location>
</feature>
<evidence type="ECO:0000259" key="2">
    <source>
        <dbReference type="PROSITE" id="PS50853"/>
    </source>
</evidence>
<keyword evidence="1" id="KW-0732">Signal</keyword>
<dbReference type="Gene3D" id="2.60.40.10">
    <property type="entry name" value="Immunoglobulins"/>
    <property type="match status" value="1"/>
</dbReference>
<dbReference type="Pfam" id="PF00041">
    <property type="entry name" value="fn3"/>
    <property type="match status" value="1"/>
</dbReference>
<dbReference type="InterPro" id="IPR013783">
    <property type="entry name" value="Ig-like_fold"/>
</dbReference>
<dbReference type="EMBL" id="QKZR01000001">
    <property type="protein sequence ID" value="PZX43987.1"/>
    <property type="molecule type" value="Genomic_DNA"/>
</dbReference>
<dbReference type="PROSITE" id="PS50853">
    <property type="entry name" value="FN3"/>
    <property type="match status" value="1"/>
</dbReference>
<sequence>MKQITLVSRMILLLTILLAGNEILAQSQFNTVISGGSTSTFGRAPQGERAITRTVFIVTDAEIAAGGISSGEMISGLGFTYETAQDITTTGNIQVYLQNTMDTSNTKPTDWNGIITGMTLVSDASTTVPNVTGDYNLEFSNGTSFTYTGGSLYVAFDYQNLNNPTANTPNVAFCDNQPVGGAPGLLGARSDVGSTTPPTTLSPSNFRPQFRLGVPVACARPTSLGFTNQTATSADLTWTPNGGTGIELEWGPQGFDQRTAGTLVSGANVVSPYTLNGLTPNTVYDYYVRTVCAGSNSNWNGPFTFTSLFLPSNLPYNTGFENDEFSYYGWTFERDPSGTIGNFWQSVNFGVGDPNVQEGAYSARVGAGVTTAQANDWIISRGINIAANETVDISFFTAALQTGTTTPAQYILTVGTSQNVAAQTTVIANSAGFSNTAFQINNHSFTATNAGVYYFGLQNAIPTNAAGSVFWAVDNFTVVSTTASVEDIDANAFKLYPNPASDNILVSSAEFNITEVAVMDMNGREVMKNSFQDTHQASLEISSLSSGMYLLRITADQGTVIKKLTKK</sequence>
<dbReference type="CDD" id="cd00063">
    <property type="entry name" value="FN3"/>
    <property type="match status" value="1"/>
</dbReference>
<dbReference type="InterPro" id="IPR026444">
    <property type="entry name" value="Secre_tail"/>
</dbReference>
<accession>A0ABX5Q1S5</accession>
<comment type="caution">
    <text evidence="3">The sequence shown here is derived from an EMBL/GenBank/DDBJ whole genome shotgun (WGS) entry which is preliminary data.</text>
</comment>
<keyword evidence="4" id="KW-1185">Reference proteome</keyword>
<evidence type="ECO:0000313" key="4">
    <source>
        <dbReference type="Proteomes" id="UP000248584"/>
    </source>
</evidence>
<evidence type="ECO:0000256" key="1">
    <source>
        <dbReference type="ARBA" id="ARBA00022729"/>
    </source>
</evidence>
<dbReference type="Proteomes" id="UP000248584">
    <property type="component" value="Unassembled WGS sequence"/>
</dbReference>
<dbReference type="InterPro" id="IPR036116">
    <property type="entry name" value="FN3_sf"/>
</dbReference>
<reference evidence="3 4" key="1">
    <citation type="submission" date="2018-06" db="EMBL/GenBank/DDBJ databases">
        <title>Genomic Encyclopedia of Archaeal and Bacterial Type Strains, Phase II (KMG-II): from individual species to whole genera.</title>
        <authorList>
            <person name="Goeker M."/>
        </authorList>
    </citation>
    <scope>NUCLEOTIDE SEQUENCE [LARGE SCALE GENOMIC DNA]</scope>
    <source>
        <strain evidence="3 4">DSM 17205</strain>
    </source>
</reference>
<dbReference type="RefSeq" id="WP_015361822.1">
    <property type="nucleotide sequence ID" value="NZ_QKZR01000001.1"/>
</dbReference>
<name>A0ABX5Q1S5_9FLAO</name>
<proteinExistence type="predicted"/>
<dbReference type="SMART" id="SM00060">
    <property type="entry name" value="FN3"/>
    <property type="match status" value="1"/>
</dbReference>
<dbReference type="NCBIfam" id="TIGR04183">
    <property type="entry name" value="Por_Secre_tail"/>
    <property type="match status" value="1"/>
</dbReference>
<dbReference type="InterPro" id="IPR003961">
    <property type="entry name" value="FN3_dom"/>
</dbReference>